<keyword evidence="1" id="KW-0472">Membrane</keyword>
<name>A0A0E9NSK4_SAICN</name>
<comment type="caution">
    <text evidence="2">The sequence shown here is derived from an EMBL/GenBank/DDBJ whole genome shotgun (WGS) entry which is preliminary data.</text>
</comment>
<feature type="transmembrane region" description="Helical" evidence="1">
    <location>
        <begin position="168"/>
        <end position="187"/>
    </location>
</feature>
<evidence type="ECO:0000313" key="2">
    <source>
        <dbReference type="EMBL" id="GAO52400.1"/>
    </source>
</evidence>
<protein>
    <submittedName>
        <fullName evidence="2">Uncharacterized protein</fullName>
    </submittedName>
</protein>
<keyword evidence="3" id="KW-1185">Reference proteome</keyword>
<dbReference type="Proteomes" id="UP000033140">
    <property type="component" value="Unassembled WGS sequence"/>
</dbReference>
<sequence length="361" mass="39537">MGLTDFGINFIVNSVADMGRTAELLSLVEWHNPDPSALTVTAAAEVGEKEEKEGRRAPEPEGEGELIKESVCIACGALGKARRTGHVKRKDEVLKPSDSYREFITSSPLYTLSFLRTVDNNILTTLQRGLWPRLLHSWILEPLLKLLALILLGRLGQMGVVLGSWGPLVYGVVMVVAGCLGWPVVFLGDASIIASRQLGTYEKLRLKTLLWCALKVLPLFALTNAVTLGVDTILASTLLEEKVFWKMNVGMILRTLIGQLGRVLVARESIMVLREVDVVTIIPTPTPKETGWLRQPRLLEAGYGGLGWVWRYMKQVFVWMVVEFVVRASLTVGNGGQGLSGMGMGMEGVWSGSAMGAHPEL</sequence>
<keyword evidence="1" id="KW-1133">Transmembrane helix</keyword>
<feature type="transmembrane region" description="Helical" evidence="1">
    <location>
        <begin position="208"/>
        <end position="227"/>
    </location>
</feature>
<reference evidence="2 3" key="1">
    <citation type="journal article" date="2011" name="J. Gen. Appl. Microbiol.">
        <title>Draft genome sequencing of the enigmatic yeast Saitoella complicata.</title>
        <authorList>
            <person name="Nishida H."/>
            <person name="Hamamoto M."/>
            <person name="Sugiyama J."/>
        </authorList>
    </citation>
    <scope>NUCLEOTIDE SEQUENCE [LARGE SCALE GENOMIC DNA]</scope>
    <source>
        <strain evidence="2 3">NRRL Y-17804</strain>
    </source>
</reference>
<evidence type="ECO:0000256" key="1">
    <source>
        <dbReference type="SAM" id="Phobius"/>
    </source>
</evidence>
<gene>
    <name evidence="2" type="ORF">G7K_6478-t1</name>
</gene>
<evidence type="ECO:0000313" key="3">
    <source>
        <dbReference type="Proteomes" id="UP000033140"/>
    </source>
</evidence>
<reference evidence="2 3" key="2">
    <citation type="journal article" date="2014" name="J. Gen. Appl. Microbiol.">
        <title>The early diverging ascomycetous budding yeast Saitoella complicata has three histone deacetylases belonging to the Clr6, Hos2, and Rpd3 lineages.</title>
        <authorList>
            <person name="Nishida H."/>
            <person name="Matsumoto T."/>
            <person name="Kondo S."/>
            <person name="Hamamoto M."/>
            <person name="Yoshikawa H."/>
        </authorList>
    </citation>
    <scope>NUCLEOTIDE SEQUENCE [LARGE SCALE GENOMIC DNA]</scope>
    <source>
        <strain evidence="2 3">NRRL Y-17804</strain>
    </source>
</reference>
<reference evidence="2 3" key="3">
    <citation type="journal article" date="2015" name="Genome Announc.">
        <title>Draft Genome Sequence of the Archiascomycetous Yeast Saitoella complicata.</title>
        <authorList>
            <person name="Yamauchi K."/>
            <person name="Kondo S."/>
            <person name="Hamamoto M."/>
            <person name="Takahashi Y."/>
            <person name="Ogura Y."/>
            <person name="Hayashi T."/>
            <person name="Nishida H."/>
        </authorList>
    </citation>
    <scope>NUCLEOTIDE SEQUENCE [LARGE SCALE GENOMIC DNA]</scope>
    <source>
        <strain evidence="2 3">NRRL Y-17804</strain>
    </source>
</reference>
<proteinExistence type="predicted"/>
<accession>A0A0E9NSK4</accession>
<dbReference type="EMBL" id="BACD03000068">
    <property type="protein sequence ID" value="GAO52400.1"/>
    <property type="molecule type" value="Genomic_DNA"/>
</dbReference>
<feature type="transmembrane region" description="Helical" evidence="1">
    <location>
        <begin position="143"/>
        <end position="162"/>
    </location>
</feature>
<dbReference type="RefSeq" id="XP_019020935.1">
    <property type="nucleotide sequence ID" value="XM_019165265.1"/>
</dbReference>
<dbReference type="AlphaFoldDB" id="A0A0E9NSK4"/>
<organism evidence="2 3">
    <name type="scientific">Saitoella complicata (strain BCRC 22490 / CBS 7301 / JCM 7358 / NBRC 10748 / NRRL Y-17804)</name>
    <dbReference type="NCBI Taxonomy" id="698492"/>
    <lineage>
        <taxon>Eukaryota</taxon>
        <taxon>Fungi</taxon>
        <taxon>Dikarya</taxon>
        <taxon>Ascomycota</taxon>
        <taxon>Taphrinomycotina</taxon>
        <taxon>Taphrinomycotina incertae sedis</taxon>
        <taxon>Saitoella</taxon>
    </lineage>
</organism>
<keyword evidence="1" id="KW-0812">Transmembrane</keyword>